<gene>
    <name evidence="2" type="ORF">R1flu_001474</name>
</gene>
<dbReference type="Proteomes" id="UP001605036">
    <property type="component" value="Unassembled WGS sequence"/>
</dbReference>
<feature type="region of interest" description="Disordered" evidence="1">
    <location>
        <begin position="1"/>
        <end position="31"/>
    </location>
</feature>
<evidence type="ECO:0000313" key="3">
    <source>
        <dbReference type="Proteomes" id="UP001605036"/>
    </source>
</evidence>
<name>A0ABD1Y3D7_9MARC</name>
<evidence type="ECO:0000256" key="1">
    <source>
        <dbReference type="SAM" id="MobiDB-lite"/>
    </source>
</evidence>
<sequence length="89" mass="9649">MIGLPSRKTGQVTNCKFRRRDGGQGGEEDSHSELLVSTMRIPVGSPVHAPLGDSLPHRHCRLGDCVVINLYFSMRGLLGGRCGLCQMAN</sequence>
<organism evidence="2 3">
    <name type="scientific">Riccia fluitans</name>
    <dbReference type="NCBI Taxonomy" id="41844"/>
    <lineage>
        <taxon>Eukaryota</taxon>
        <taxon>Viridiplantae</taxon>
        <taxon>Streptophyta</taxon>
        <taxon>Embryophyta</taxon>
        <taxon>Marchantiophyta</taxon>
        <taxon>Marchantiopsida</taxon>
        <taxon>Marchantiidae</taxon>
        <taxon>Marchantiales</taxon>
        <taxon>Ricciaceae</taxon>
        <taxon>Riccia</taxon>
    </lineage>
</organism>
<proteinExistence type="predicted"/>
<protein>
    <submittedName>
        <fullName evidence="2">Uncharacterized protein</fullName>
    </submittedName>
</protein>
<comment type="caution">
    <text evidence="2">The sequence shown here is derived from an EMBL/GenBank/DDBJ whole genome shotgun (WGS) entry which is preliminary data.</text>
</comment>
<dbReference type="AlphaFoldDB" id="A0ABD1Y3D7"/>
<reference evidence="2 3" key="1">
    <citation type="submission" date="2024-09" db="EMBL/GenBank/DDBJ databases">
        <title>Chromosome-scale assembly of Riccia fluitans.</title>
        <authorList>
            <person name="Paukszto L."/>
            <person name="Sawicki J."/>
            <person name="Karawczyk K."/>
            <person name="Piernik-Szablinska J."/>
            <person name="Szczecinska M."/>
            <person name="Mazdziarz M."/>
        </authorList>
    </citation>
    <scope>NUCLEOTIDE SEQUENCE [LARGE SCALE GENOMIC DNA]</scope>
    <source>
        <strain evidence="2">Rf_01</strain>
        <tissue evidence="2">Aerial parts of the thallus</tissue>
    </source>
</reference>
<keyword evidence="3" id="KW-1185">Reference proteome</keyword>
<evidence type="ECO:0000313" key="2">
    <source>
        <dbReference type="EMBL" id="KAL2621269.1"/>
    </source>
</evidence>
<dbReference type="EMBL" id="JBHFFA010000006">
    <property type="protein sequence ID" value="KAL2621269.1"/>
    <property type="molecule type" value="Genomic_DNA"/>
</dbReference>
<accession>A0ABD1Y3D7</accession>